<gene>
    <name evidence="3" type="ORF">FNH13_08045</name>
</gene>
<dbReference type="PANTHER" id="PTHR34351:SF1">
    <property type="entry name" value="SLR1927 PROTEIN"/>
    <property type="match status" value="1"/>
</dbReference>
<dbReference type="PANTHER" id="PTHR34351">
    <property type="entry name" value="SLR1927 PROTEIN-RELATED"/>
    <property type="match status" value="1"/>
</dbReference>
<feature type="transmembrane region" description="Helical" evidence="1">
    <location>
        <begin position="31"/>
        <end position="47"/>
    </location>
</feature>
<accession>A0A516G9V0</accession>
<dbReference type="RefSeq" id="WP_143782976.1">
    <property type="nucleotide sequence ID" value="NZ_CP041616.1"/>
</dbReference>
<dbReference type="Proteomes" id="UP000315395">
    <property type="component" value="Chromosome"/>
</dbReference>
<proteinExistence type="predicted"/>
<sequence>MLTSRGQMFLGLGAVVALAGVVLGYRDVTRVGLLLVILPLLALLLVRPNPPSLRVQRVVTPARLQPDQQGAVEVAFTNVGRRPTPMFLAEEQFDYSLGDRPRFLLPRMVPGEGRRLRYTVRSRHRGAFNVGPITLRRRDPFGLTHVALQLPATVELLVLPYVWDLGDRRVAGQGRGTEGELPQMVSLHGEDDVSIRQYRDGDELRRVHWPATAHRGEIMVRQEDRPARRRAVLLLDCRAGAHPGSGYRPSFEWAVSAIASLARHLVKDGFVIHLLTHRTVEDGSAGVQIALPEALATLARAHPDQDTSLQPLAAAAHSFTSGGVLLISVVVAHDKDELANLAAVREPGSAAMAMVLDPDAFASPGSGETKGAAAIRHTQVLTQSGWQTVLVGPSDSVPGAWQTLRASRRVGSLT</sequence>
<keyword evidence="4" id="KW-1185">Reference proteome</keyword>
<organism evidence="3 4">
    <name type="scientific">Ornithinimicrobium ciconiae</name>
    <dbReference type="NCBI Taxonomy" id="2594265"/>
    <lineage>
        <taxon>Bacteria</taxon>
        <taxon>Bacillati</taxon>
        <taxon>Actinomycetota</taxon>
        <taxon>Actinomycetes</taxon>
        <taxon>Micrococcales</taxon>
        <taxon>Ornithinimicrobiaceae</taxon>
        <taxon>Ornithinimicrobium</taxon>
    </lineage>
</organism>
<protein>
    <submittedName>
        <fullName evidence="3">DUF58 domain-containing protein</fullName>
    </submittedName>
</protein>
<keyword evidence="1" id="KW-0812">Transmembrane</keyword>
<evidence type="ECO:0000256" key="1">
    <source>
        <dbReference type="SAM" id="Phobius"/>
    </source>
</evidence>
<evidence type="ECO:0000313" key="3">
    <source>
        <dbReference type="EMBL" id="QDO88301.1"/>
    </source>
</evidence>
<dbReference type="Pfam" id="PF01882">
    <property type="entry name" value="DUF58"/>
    <property type="match status" value="1"/>
</dbReference>
<dbReference type="InterPro" id="IPR002881">
    <property type="entry name" value="DUF58"/>
</dbReference>
<evidence type="ECO:0000259" key="2">
    <source>
        <dbReference type="Pfam" id="PF01882"/>
    </source>
</evidence>
<dbReference type="AlphaFoldDB" id="A0A516G9V0"/>
<reference evidence="3 4" key="1">
    <citation type="submission" date="2019-07" db="EMBL/GenBank/DDBJ databases">
        <title>complete genome sequencing of Ornithinimicrobium sp. H23M54.</title>
        <authorList>
            <person name="Bae J.-W."/>
            <person name="Lee S.-Y."/>
        </authorList>
    </citation>
    <scope>NUCLEOTIDE SEQUENCE [LARGE SCALE GENOMIC DNA]</scope>
    <source>
        <strain evidence="3 4">H23M54</strain>
    </source>
</reference>
<feature type="transmembrane region" description="Helical" evidence="1">
    <location>
        <begin position="7"/>
        <end position="25"/>
    </location>
</feature>
<dbReference type="EMBL" id="CP041616">
    <property type="protein sequence ID" value="QDO88301.1"/>
    <property type="molecule type" value="Genomic_DNA"/>
</dbReference>
<evidence type="ECO:0000313" key="4">
    <source>
        <dbReference type="Proteomes" id="UP000315395"/>
    </source>
</evidence>
<feature type="domain" description="DUF58" evidence="2">
    <location>
        <begin position="195"/>
        <end position="279"/>
    </location>
</feature>
<dbReference type="KEGG" id="orz:FNH13_08045"/>
<dbReference type="OrthoDB" id="9812729at2"/>
<keyword evidence="1" id="KW-0472">Membrane</keyword>
<name>A0A516G9V0_9MICO</name>
<keyword evidence="1" id="KW-1133">Transmembrane helix</keyword>